<dbReference type="RefSeq" id="WP_081822773.1">
    <property type="nucleotide sequence ID" value="NZ_AP020335.1"/>
</dbReference>
<dbReference type="PANTHER" id="PTHR36302:SF1">
    <property type="entry name" value="COPPER CHAPERONE PCU(A)C"/>
    <property type="match status" value="1"/>
</dbReference>
<dbReference type="Pfam" id="PF04314">
    <property type="entry name" value="PCuAC"/>
    <property type="match status" value="1"/>
</dbReference>
<evidence type="ECO:0000313" key="2">
    <source>
        <dbReference type="EMBL" id="KDN96612.1"/>
    </source>
</evidence>
<evidence type="ECO:0000313" key="3">
    <source>
        <dbReference type="Proteomes" id="UP000027341"/>
    </source>
</evidence>
<proteinExistence type="predicted"/>
<gene>
    <name evidence="2" type="ORF">EI16_10185</name>
</gene>
<dbReference type="Proteomes" id="UP000027341">
    <property type="component" value="Unassembled WGS sequence"/>
</dbReference>
<dbReference type="STRING" id="28885.EI16_10185"/>
<name>A0A066ZSZ9_HYDMR</name>
<feature type="signal peptide" evidence="1">
    <location>
        <begin position="1"/>
        <end position="33"/>
    </location>
</feature>
<comment type="caution">
    <text evidence="2">The sequence shown here is derived from an EMBL/GenBank/DDBJ whole genome shotgun (WGS) entry which is preliminary data.</text>
</comment>
<dbReference type="SUPFAM" id="SSF110087">
    <property type="entry name" value="DR1885-like metal-binding protein"/>
    <property type="match status" value="1"/>
</dbReference>
<keyword evidence="3" id="KW-1185">Reference proteome</keyword>
<accession>A0A066ZSZ9</accession>
<evidence type="ECO:0000256" key="1">
    <source>
        <dbReference type="SAM" id="SignalP"/>
    </source>
</evidence>
<organism evidence="2 3">
    <name type="scientific">Hydrogenovibrio marinus</name>
    <dbReference type="NCBI Taxonomy" id="28885"/>
    <lineage>
        <taxon>Bacteria</taxon>
        <taxon>Pseudomonadati</taxon>
        <taxon>Pseudomonadota</taxon>
        <taxon>Gammaproteobacteria</taxon>
        <taxon>Thiotrichales</taxon>
        <taxon>Piscirickettsiaceae</taxon>
        <taxon>Hydrogenovibrio</taxon>
    </lineage>
</organism>
<dbReference type="EMBL" id="JMIU01000001">
    <property type="protein sequence ID" value="KDN96612.1"/>
    <property type="molecule type" value="Genomic_DNA"/>
</dbReference>
<keyword evidence="1" id="KW-0732">Signal</keyword>
<sequence>MKKNTLLSFFQNKSYAAAAILLSSLFISTMASAMSKDEASQIEVSNPYAREVPPGAMASASFMMLKNTSDHDIYLIEADSKVAKNVELHTHINDNGVMRMRQVPDIKIPAHGMAMLQPGGFHIMLIGLQQKLVKGENIQVKLTFKDGSHKTVTMPVKAIQGMGGMMHMHNM</sequence>
<evidence type="ECO:0008006" key="4">
    <source>
        <dbReference type="Google" id="ProtNLM"/>
    </source>
</evidence>
<dbReference type="InterPro" id="IPR036182">
    <property type="entry name" value="PCuAC_sf"/>
</dbReference>
<dbReference type="InterPro" id="IPR058248">
    <property type="entry name" value="Lxx211020-like"/>
</dbReference>
<protein>
    <recommendedName>
        <fullName evidence="4">Copper chaperone PCu(A)C</fullName>
    </recommendedName>
</protein>
<dbReference type="InterPro" id="IPR007410">
    <property type="entry name" value="LpqE-like"/>
</dbReference>
<dbReference type="Gene3D" id="2.60.40.1890">
    <property type="entry name" value="PCu(A)C copper chaperone"/>
    <property type="match status" value="1"/>
</dbReference>
<feature type="chain" id="PRO_5001636808" description="Copper chaperone PCu(A)C" evidence="1">
    <location>
        <begin position="34"/>
        <end position="171"/>
    </location>
</feature>
<dbReference type="AlphaFoldDB" id="A0A066ZSZ9"/>
<reference evidence="2 3" key="1">
    <citation type="submission" date="2014-04" db="EMBL/GenBank/DDBJ databases">
        <title>Draft genome sequence of Hydrogenovibrio marinus MH-110, a model organism for aerobic H2 metabolism.</title>
        <authorList>
            <person name="Cha H.J."/>
            <person name="Jo B.H."/>
            <person name="Hwang B.H."/>
        </authorList>
    </citation>
    <scope>NUCLEOTIDE SEQUENCE [LARGE SCALE GENOMIC DNA]</scope>
    <source>
        <strain evidence="2 3">MH-110</strain>
    </source>
</reference>
<dbReference type="PANTHER" id="PTHR36302">
    <property type="entry name" value="BLR7088 PROTEIN"/>
    <property type="match status" value="1"/>
</dbReference>